<organism evidence="3 4">
    <name type="scientific">Microbacterium pseudoresistens</name>
    <dbReference type="NCBI Taxonomy" id="640634"/>
    <lineage>
        <taxon>Bacteria</taxon>
        <taxon>Bacillati</taxon>
        <taxon>Actinomycetota</taxon>
        <taxon>Actinomycetes</taxon>
        <taxon>Micrococcales</taxon>
        <taxon>Microbacteriaceae</taxon>
        <taxon>Microbacterium</taxon>
    </lineage>
</organism>
<dbReference type="EC" id="4.1.2.41" evidence="3"/>
<dbReference type="PROSITE" id="PS00166">
    <property type="entry name" value="ENOYL_COA_HYDRATASE"/>
    <property type="match status" value="1"/>
</dbReference>
<dbReference type="CDD" id="cd06558">
    <property type="entry name" value="crotonase-like"/>
    <property type="match status" value="1"/>
</dbReference>
<keyword evidence="4" id="KW-1185">Reference proteome</keyword>
<dbReference type="Pfam" id="PF00378">
    <property type="entry name" value="ECH_1"/>
    <property type="match status" value="1"/>
</dbReference>
<dbReference type="PANTHER" id="PTHR42964:SF1">
    <property type="entry name" value="POLYKETIDE BIOSYNTHESIS ENOYL-COA HYDRATASE PKSH-RELATED"/>
    <property type="match status" value="1"/>
</dbReference>
<accession>A0A7Y9EVT8</accession>
<evidence type="ECO:0000256" key="2">
    <source>
        <dbReference type="RuleBase" id="RU003707"/>
    </source>
</evidence>
<dbReference type="Proteomes" id="UP000552045">
    <property type="component" value="Unassembled WGS sequence"/>
</dbReference>
<dbReference type="GO" id="GO:0008300">
    <property type="term" value="P:isoprenoid catabolic process"/>
    <property type="evidence" value="ECO:0007669"/>
    <property type="project" value="TreeGrafter"/>
</dbReference>
<evidence type="ECO:0000313" key="4">
    <source>
        <dbReference type="Proteomes" id="UP000552045"/>
    </source>
</evidence>
<sequence length="271" mass="29694">MSNYETIRVDRDDALTTVTLSRPEKKNAMNPQLHEEMHDFLSRQLHDKKTKALVITGAGDAFSAGMDLKEHFADLASDIDELNRVRYLSQDWRGRLLPLQPAVTIARVNGFCFGGAFPIVLGCDLAIAADEAKFGLSEINFGQVAGGPVSKMLGDVLHPRDVMYHLLTGEPFYGPRAAEIKLVNSSVPGADLDDAVAVLVASLLEKKRETLALAKRLYRNSIHMQREGAFAYANATVAELSQATKGEWLEKGVGGFISKEFKPGENAYRAS</sequence>
<gene>
    <name evidence="3" type="ORF">BKA02_001940</name>
</gene>
<keyword evidence="3" id="KW-0456">Lyase</keyword>
<proteinExistence type="inferred from homology"/>
<evidence type="ECO:0000256" key="1">
    <source>
        <dbReference type="ARBA" id="ARBA00005254"/>
    </source>
</evidence>
<dbReference type="InterPro" id="IPR051683">
    <property type="entry name" value="Enoyl-CoA_Hydratase/Isomerase"/>
</dbReference>
<comment type="caution">
    <text evidence="3">The sequence shown here is derived from an EMBL/GenBank/DDBJ whole genome shotgun (WGS) entry which is preliminary data.</text>
</comment>
<dbReference type="PANTHER" id="PTHR42964">
    <property type="entry name" value="ENOYL-COA HYDRATASE"/>
    <property type="match status" value="1"/>
</dbReference>
<dbReference type="RefSeq" id="WP_179433571.1">
    <property type="nucleotide sequence ID" value="NZ_BAABLC010000002.1"/>
</dbReference>
<comment type="similarity">
    <text evidence="1 2">Belongs to the enoyl-CoA hydratase/isomerase family.</text>
</comment>
<dbReference type="EMBL" id="JACCBH010000001">
    <property type="protein sequence ID" value="NYD54885.1"/>
    <property type="molecule type" value="Genomic_DNA"/>
</dbReference>
<dbReference type="Gene3D" id="3.90.226.10">
    <property type="entry name" value="2-enoyl-CoA Hydratase, Chain A, domain 1"/>
    <property type="match status" value="1"/>
</dbReference>
<dbReference type="InterPro" id="IPR018376">
    <property type="entry name" value="Enoyl-CoA_hyd/isom_CS"/>
</dbReference>
<protein>
    <submittedName>
        <fullName evidence="3">Trans-feruloyl-CoA hydratase/vanillin synthase</fullName>
        <ecNumber evidence="3">4.1.2.41</ecNumber>
        <ecNumber evidence="3">4.2.1.101</ecNumber>
    </submittedName>
</protein>
<dbReference type="SUPFAM" id="SSF52096">
    <property type="entry name" value="ClpP/crotonase"/>
    <property type="match status" value="1"/>
</dbReference>
<evidence type="ECO:0000313" key="3">
    <source>
        <dbReference type="EMBL" id="NYD54885.1"/>
    </source>
</evidence>
<reference evidence="3 4" key="1">
    <citation type="submission" date="2020-07" db="EMBL/GenBank/DDBJ databases">
        <title>Sequencing the genomes of 1000 actinobacteria strains.</title>
        <authorList>
            <person name="Klenk H.-P."/>
        </authorList>
    </citation>
    <scope>NUCLEOTIDE SEQUENCE [LARGE SCALE GENOMIC DNA]</scope>
    <source>
        <strain evidence="3 4">DSM 22185</strain>
    </source>
</reference>
<dbReference type="AlphaFoldDB" id="A0A7Y9EVT8"/>
<dbReference type="InterPro" id="IPR029045">
    <property type="entry name" value="ClpP/crotonase-like_dom_sf"/>
</dbReference>
<dbReference type="InterPro" id="IPR001753">
    <property type="entry name" value="Enoyl-CoA_hydra/iso"/>
</dbReference>
<dbReference type="EC" id="4.2.1.101" evidence="3"/>
<dbReference type="GO" id="GO:0016829">
    <property type="term" value="F:lyase activity"/>
    <property type="evidence" value="ECO:0007669"/>
    <property type="project" value="UniProtKB-KW"/>
</dbReference>
<name>A0A7Y9EVT8_9MICO</name>